<name>A0A3G6RMZ5_CHRLC</name>
<dbReference type="Proteomes" id="UP000236262">
    <property type="component" value="Unassembled WGS sequence"/>
</dbReference>
<keyword evidence="4" id="KW-1185">Reference proteome</keyword>
<dbReference type="EMBL" id="CP033924">
    <property type="protein sequence ID" value="AZA82529.1"/>
    <property type="molecule type" value="Genomic_DNA"/>
</dbReference>
<reference evidence="2 3" key="1">
    <citation type="submission" date="2018-01" db="EMBL/GenBank/DDBJ databases">
        <title>Draft genome sequences of Chryseobacterium lactis NCTC11390, Chryseobacterium oncorhynchi 701B-08, and Chryseobacterium viscerum 687B-08.</title>
        <authorList>
            <person name="Jeong J.-J."/>
            <person name="Lee Y.J."/>
            <person name="Park B."/>
            <person name="Choi I.-G."/>
            <person name="Kim K.D."/>
        </authorList>
    </citation>
    <scope>NUCLEOTIDE SEQUENCE [LARGE SCALE GENOMIC DNA]</scope>
    <source>
        <strain evidence="2 3">NCTC11390</strain>
    </source>
</reference>
<accession>A0A3G6RMZ5</accession>
<gene>
    <name evidence="2" type="ORF">C1637_07935</name>
    <name evidence="1" type="ORF">EG342_11760</name>
</gene>
<dbReference type="AlphaFoldDB" id="A0A3G6RMZ5"/>
<dbReference type="Proteomes" id="UP000279972">
    <property type="component" value="Chromosome"/>
</dbReference>
<evidence type="ECO:0000313" key="1">
    <source>
        <dbReference type="EMBL" id="AZA82529.1"/>
    </source>
</evidence>
<sequence>MALPQTGKANHCYLKPTMNKSRDLELTFLNFISETMNVKAVNLYKMDSNGTNYEIKLNDDKKSKIRVN</sequence>
<dbReference type="EMBL" id="PPEH01000003">
    <property type="protein sequence ID" value="PNW13795.1"/>
    <property type="molecule type" value="Genomic_DNA"/>
</dbReference>
<organism evidence="2 3">
    <name type="scientific">Chryseobacterium lactis</name>
    <dbReference type="NCBI Taxonomy" id="1241981"/>
    <lineage>
        <taxon>Bacteria</taxon>
        <taxon>Pseudomonadati</taxon>
        <taxon>Bacteroidota</taxon>
        <taxon>Flavobacteriia</taxon>
        <taxon>Flavobacteriales</taxon>
        <taxon>Weeksellaceae</taxon>
        <taxon>Chryseobacterium group</taxon>
        <taxon>Chryseobacterium</taxon>
    </lineage>
</organism>
<proteinExistence type="predicted"/>
<evidence type="ECO:0000313" key="4">
    <source>
        <dbReference type="Proteomes" id="UP000279972"/>
    </source>
</evidence>
<protein>
    <submittedName>
        <fullName evidence="2">Uncharacterized protein</fullName>
    </submittedName>
</protein>
<dbReference type="KEGG" id="clac:EG342_11760"/>
<reference evidence="1 4" key="2">
    <citation type="submission" date="2018-11" db="EMBL/GenBank/DDBJ databases">
        <title>Proposal to divide the Flavobacteriaceae and reorganize its genera based on Amino Acid Identity values calculated from whole genome sequences.</title>
        <authorList>
            <person name="Nicholson A.C."/>
            <person name="Gulvik C.A."/>
            <person name="Whitney A.M."/>
            <person name="Humrighouse B.W."/>
            <person name="Bell M."/>
            <person name="Holmes B."/>
            <person name="Steigerwalt A.G."/>
            <person name="Villarma A."/>
            <person name="Sheth M."/>
            <person name="Batra D."/>
            <person name="Pryor J."/>
            <person name="Bernardet J.-F."/>
            <person name="Hugo C."/>
            <person name="Kampfer P."/>
            <person name="Newman J."/>
            <person name="McQuiston J.R."/>
        </authorList>
    </citation>
    <scope>NUCLEOTIDE SEQUENCE [LARGE SCALE GENOMIC DNA]</scope>
    <source>
        <strain evidence="1 4">KC_1864</strain>
    </source>
</reference>
<evidence type="ECO:0000313" key="3">
    <source>
        <dbReference type="Proteomes" id="UP000236262"/>
    </source>
</evidence>
<evidence type="ECO:0000313" key="2">
    <source>
        <dbReference type="EMBL" id="PNW13795.1"/>
    </source>
</evidence>